<organism evidence="1 2">
    <name type="scientific">Phytohabitans houttuyneae</name>
    <dbReference type="NCBI Taxonomy" id="1076126"/>
    <lineage>
        <taxon>Bacteria</taxon>
        <taxon>Bacillati</taxon>
        <taxon>Actinomycetota</taxon>
        <taxon>Actinomycetes</taxon>
        <taxon>Micromonosporales</taxon>
        <taxon>Micromonosporaceae</taxon>
    </lineage>
</organism>
<accession>A0A6V8KBM4</accession>
<comment type="caution">
    <text evidence="1">The sequence shown here is derived from an EMBL/GenBank/DDBJ whole genome shotgun (WGS) entry which is preliminary data.</text>
</comment>
<name>A0A6V8KBM4_9ACTN</name>
<dbReference type="Proteomes" id="UP000482800">
    <property type="component" value="Unassembled WGS sequence"/>
</dbReference>
<dbReference type="EMBL" id="BLPF01000001">
    <property type="protein sequence ID" value="GFJ79376.1"/>
    <property type="molecule type" value="Genomic_DNA"/>
</dbReference>
<evidence type="ECO:0000313" key="2">
    <source>
        <dbReference type="Proteomes" id="UP000482800"/>
    </source>
</evidence>
<keyword evidence="2" id="KW-1185">Reference proteome</keyword>
<sequence>MWGVRVRRRARKVRGVQARLRTAEVRGIQVPGQAEVAVPDQTSRWTRAGMRASHPAEAGTRVGHPAGAATWRRASPVAGAVTQMRASPVAEAATWKRTNRAAARAQATHLAVRLRRAADHRAAAVGSGRVAQCRAMGSAHAMGARCGAGLRRAAGPCWTVGSRRARRQVWA</sequence>
<reference evidence="1 2" key="1">
    <citation type="submission" date="2020-03" db="EMBL/GenBank/DDBJ databases">
        <title>Whole genome shotgun sequence of Phytohabitans houttuyneae NBRC 108639.</title>
        <authorList>
            <person name="Komaki H."/>
            <person name="Tamura T."/>
        </authorList>
    </citation>
    <scope>NUCLEOTIDE SEQUENCE [LARGE SCALE GENOMIC DNA]</scope>
    <source>
        <strain evidence="1 2">NBRC 108639</strain>
    </source>
</reference>
<protein>
    <submittedName>
        <fullName evidence="1">Uncharacterized protein</fullName>
    </submittedName>
</protein>
<proteinExistence type="predicted"/>
<dbReference type="AlphaFoldDB" id="A0A6V8KBM4"/>
<evidence type="ECO:0000313" key="1">
    <source>
        <dbReference type="EMBL" id="GFJ79376.1"/>
    </source>
</evidence>
<gene>
    <name evidence="1" type="ORF">Phou_035560</name>
</gene>
<reference evidence="1 2" key="2">
    <citation type="submission" date="2020-03" db="EMBL/GenBank/DDBJ databases">
        <authorList>
            <person name="Ichikawa N."/>
            <person name="Kimura A."/>
            <person name="Kitahashi Y."/>
            <person name="Uohara A."/>
        </authorList>
    </citation>
    <scope>NUCLEOTIDE SEQUENCE [LARGE SCALE GENOMIC DNA]</scope>
    <source>
        <strain evidence="1 2">NBRC 108639</strain>
    </source>
</reference>